<dbReference type="AlphaFoldDB" id="A0A6C0DR19"/>
<reference evidence="1" key="1">
    <citation type="journal article" date="2020" name="Nature">
        <title>Giant virus diversity and host interactions through global metagenomics.</title>
        <authorList>
            <person name="Schulz F."/>
            <person name="Roux S."/>
            <person name="Paez-Espino D."/>
            <person name="Jungbluth S."/>
            <person name="Walsh D.A."/>
            <person name="Denef V.J."/>
            <person name="McMahon K.D."/>
            <person name="Konstantinidis K.T."/>
            <person name="Eloe-Fadrosh E.A."/>
            <person name="Kyrpides N.C."/>
            <person name="Woyke T."/>
        </authorList>
    </citation>
    <scope>NUCLEOTIDE SEQUENCE</scope>
    <source>
        <strain evidence="1">GVMAG-M-3300023174-49</strain>
    </source>
</reference>
<evidence type="ECO:0000313" key="1">
    <source>
        <dbReference type="EMBL" id="QHT18871.1"/>
    </source>
</evidence>
<protein>
    <submittedName>
        <fullName evidence="1">Uncharacterized protein</fullName>
    </submittedName>
</protein>
<proteinExistence type="predicted"/>
<name>A0A6C0DR19_9ZZZZ</name>
<dbReference type="EMBL" id="MN739660">
    <property type="protein sequence ID" value="QHT18871.1"/>
    <property type="molecule type" value="Genomic_DNA"/>
</dbReference>
<sequence>MTQPKIEKKIKTPKHNQYQNVNNTFINFYSWMIGCIKGITVGATYEFFHNNDETINLVKVEEGFSFGYKESIWCCDIL</sequence>
<organism evidence="1">
    <name type="scientific">viral metagenome</name>
    <dbReference type="NCBI Taxonomy" id="1070528"/>
    <lineage>
        <taxon>unclassified sequences</taxon>
        <taxon>metagenomes</taxon>
        <taxon>organismal metagenomes</taxon>
    </lineage>
</organism>
<dbReference type="PROSITE" id="PS51257">
    <property type="entry name" value="PROKAR_LIPOPROTEIN"/>
    <property type="match status" value="1"/>
</dbReference>
<accession>A0A6C0DR19</accession>